<dbReference type="STRING" id="380248.SAMN05216251_108227"/>
<evidence type="ECO:0000313" key="2">
    <source>
        <dbReference type="Proteomes" id="UP000199323"/>
    </source>
</evidence>
<protein>
    <submittedName>
        <fullName evidence="1">Uncharacterized protein</fullName>
    </submittedName>
</protein>
<dbReference type="EMBL" id="FONG01000008">
    <property type="protein sequence ID" value="SFF11641.1"/>
    <property type="molecule type" value="Genomic_DNA"/>
</dbReference>
<organism evidence="1 2">
    <name type="scientific">Actinacidiphila alni</name>
    <dbReference type="NCBI Taxonomy" id="380248"/>
    <lineage>
        <taxon>Bacteria</taxon>
        <taxon>Bacillati</taxon>
        <taxon>Actinomycetota</taxon>
        <taxon>Actinomycetes</taxon>
        <taxon>Kitasatosporales</taxon>
        <taxon>Streptomycetaceae</taxon>
        <taxon>Actinacidiphila</taxon>
    </lineage>
</organism>
<keyword evidence="2" id="KW-1185">Reference proteome</keyword>
<evidence type="ECO:0000313" key="1">
    <source>
        <dbReference type="EMBL" id="SFF11641.1"/>
    </source>
</evidence>
<dbReference type="AlphaFoldDB" id="A0A1I2G4U0"/>
<gene>
    <name evidence="1" type="ORF">SAMN05216251_108227</name>
</gene>
<proteinExistence type="predicted"/>
<sequence length="65" mass="7190">MGMLDQALLQQAKKAQGETNQRLDALLVEQQRTNALLAQLVQLLQNQQSVPRPPSPPVTWGTNGR</sequence>
<reference evidence="1 2" key="1">
    <citation type="submission" date="2016-10" db="EMBL/GenBank/DDBJ databases">
        <authorList>
            <person name="de Groot N.N."/>
        </authorList>
    </citation>
    <scope>NUCLEOTIDE SEQUENCE [LARGE SCALE GENOMIC DNA]</scope>
    <source>
        <strain evidence="1 2">CGMCC 4.3510</strain>
    </source>
</reference>
<name>A0A1I2G4U0_9ACTN</name>
<accession>A0A1I2G4U0</accession>
<dbReference type="Proteomes" id="UP000199323">
    <property type="component" value="Unassembled WGS sequence"/>
</dbReference>